<dbReference type="Pfam" id="PF00535">
    <property type="entry name" value="Glycos_transf_2"/>
    <property type="match status" value="1"/>
</dbReference>
<dbReference type="SUPFAM" id="SSF53448">
    <property type="entry name" value="Nucleotide-diphospho-sugar transferases"/>
    <property type="match status" value="1"/>
</dbReference>
<dbReference type="EMBL" id="MYFO01000005">
    <property type="protein sequence ID" value="TFE90132.1"/>
    <property type="molecule type" value="Genomic_DNA"/>
</dbReference>
<comment type="caution">
    <text evidence="2">The sequence shown here is derived from an EMBL/GenBank/DDBJ whole genome shotgun (WGS) entry which is preliminary data.</text>
</comment>
<dbReference type="InterPro" id="IPR029044">
    <property type="entry name" value="Nucleotide-diphossugar_trans"/>
</dbReference>
<dbReference type="OrthoDB" id="9815829at2"/>
<evidence type="ECO:0000259" key="1">
    <source>
        <dbReference type="Pfam" id="PF00535"/>
    </source>
</evidence>
<feature type="domain" description="Glycosyltransferase 2-like" evidence="1">
    <location>
        <begin position="23"/>
        <end position="134"/>
    </location>
</feature>
<dbReference type="PANTHER" id="PTHR43685">
    <property type="entry name" value="GLYCOSYLTRANSFERASE"/>
    <property type="match status" value="1"/>
</dbReference>
<dbReference type="AlphaFoldDB" id="A0A4Y8Q713"/>
<gene>
    <name evidence="2" type="ORF">B5M42_05550</name>
</gene>
<organism evidence="2 3">
    <name type="scientific">Paenibacillus athensensis</name>
    <dbReference type="NCBI Taxonomy" id="1967502"/>
    <lineage>
        <taxon>Bacteria</taxon>
        <taxon>Bacillati</taxon>
        <taxon>Bacillota</taxon>
        <taxon>Bacilli</taxon>
        <taxon>Bacillales</taxon>
        <taxon>Paenibacillaceae</taxon>
        <taxon>Paenibacillus</taxon>
    </lineage>
</organism>
<reference evidence="2 3" key="1">
    <citation type="submission" date="2017-03" db="EMBL/GenBank/DDBJ databases">
        <title>Isolation of Levoglucosan Utilizing Bacteria.</title>
        <authorList>
            <person name="Arya A.S."/>
        </authorList>
    </citation>
    <scope>NUCLEOTIDE SEQUENCE [LARGE SCALE GENOMIC DNA]</scope>
    <source>
        <strain evidence="2 3">MEC069</strain>
    </source>
</reference>
<keyword evidence="3" id="KW-1185">Reference proteome</keyword>
<evidence type="ECO:0000313" key="3">
    <source>
        <dbReference type="Proteomes" id="UP000298246"/>
    </source>
</evidence>
<protein>
    <recommendedName>
        <fullName evidence="1">Glycosyltransferase 2-like domain-containing protein</fullName>
    </recommendedName>
</protein>
<dbReference type="InterPro" id="IPR001173">
    <property type="entry name" value="Glyco_trans_2-like"/>
</dbReference>
<accession>A0A4Y8Q713</accession>
<dbReference type="Proteomes" id="UP000298246">
    <property type="component" value="Unassembled WGS sequence"/>
</dbReference>
<name>A0A4Y8Q713_9BACL</name>
<dbReference type="RefSeq" id="WP_134750588.1">
    <property type="nucleotide sequence ID" value="NZ_MYFO02000001.1"/>
</dbReference>
<evidence type="ECO:0000313" key="2">
    <source>
        <dbReference type="EMBL" id="TFE90132.1"/>
    </source>
</evidence>
<dbReference type="InterPro" id="IPR050834">
    <property type="entry name" value="Glycosyltransf_2"/>
</dbReference>
<proteinExistence type="predicted"/>
<dbReference type="Gene3D" id="3.90.550.10">
    <property type="entry name" value="Spore Coat Polysaccharide Biosynthesis Protein SpsA, Chain A"/>
    <property type="match status" value="1"/>
</dbReference>
<dbReference type="PANTHER" id="PTHR43685:SF2">
    <property type="entry name" value="GLYCOSYLTRANSFERASE 2-LIKE DOMAIN-CONTAINING PROTEIN"/>
    <property type="match status" value="1"/>
</dbReference>
<sequence>MHKERAAFVMPHWTRDFAASKYSLEEALKGIFAQTDTCWSLIIIDDASPDESGRRYLRELQETHPDNIHILWNPVNIGPGQSRNAGVAWAKRIGAPFILYIDADDLCHPRRLETVRAIFAQRPEVDVIYSSFEVVDEHGAVVDPMKLTPSILEILESHDNDPISGPHAWIDMGTRKGYTNLTSATAVRTELAAEHPFPAEHVSEDFFTWMQYAAAGNEYYYAQAIPCSYRIPQQLASASRARVADFYAEKARVDEWGFRSALRIAQSRERRFREPERIDELMITFHLKLAETLFREQQIELSLTQLAKARQISAHKSEFYMKERGYRLPDWVSL</sequence>